<proteinExistence type="predicted"/>
<dbReference type="Proteomes" id="UP000018842">
    <property type="component" value="Unassembled WGS sequence"/>
</dbReference>
<name>W4PHA7_9BACE</name>
<dbReference type="eggNOG" id="COG1834">
    <property type="taxonomic scope" value="Bacteria"/>
</dbReference>
<evidence type="ECO:0000313" key="1">
    <source>
        <dbReference type="EMBL" id="GAE19206.1"/>
    </source>
</evidence>
<evidence type="ECO:0000313" key="2">
    <source>
        <dbReference type="Proteomes" id="UP000018842"/>
    </source>
</evidence>
<dbReference type="Gene3D" id="1.25.40.390">
    <property type="match status" value="1"/>
</dbReference>
<reference evidence="2" key="1">
    <citation type="journal article" date="2014" name="Genome">
        <title>Draft Genome Sequences of Three Strains of Bacteroides pyogenes Isolated from a Cat and Swine.</title>
        <authorList>
            <person name="Sakamoto M."/>
            <person name="Oshima K."/>
            <person name="Suda W."/>
            <person name="Kitamura K."/>
            <person name="Iida T."/>
            <person name="Hattori M."/>
            <person name="Ohkuma M."/>
        </authorList>
    </citation>
    <scope>NUCLEOTIDE SEQUENCE [LARGE SCALE GENOMIC DNA]</scope>
    <source>
        <strain evidence="2">JCM 6294</strain>
    </source>
</reference>
<protein>
    <submittedName>
        <fullName evidence="1">Uncharacterized protein</fullName>
    </submittedName>
</protein>
<organism evidence="1 2">
    <name type="scientific">Bacteroides pyogenes DSM 20611 = JCM 6294</name>
    <dbReference type="NCBI Taxonomy" id="1121100"/>
    <lineage>
        <taxon>Bacteria</taxon>
        <taxon>Pseudomonadati</taxon>
        <taxon>Bacteroidota</taxon>
        <taxon>Bacteroidia</taxon>
        <taxon>Bacteroidales</taxon>
        <taxon>Bacteroidaceae</taxon>
        <taxon>Bacteroides</taxon>
    </lineage>
</organism>
<accession>W4PHA7</accession>
<dbReference type="AlphaFoldDB" id="W4PHA7"/>
<comment type="caution">
    <text evidence="1">The sequence shown here is derived from an EMBL/GenBank/DDBJ whole genome shotgun (WGS) entry which is preliminary data.</text>
</comment>
<sequence>MTTDQKEKVQSSDPSKLEADVTALSALLTKYGAIYDWAGRMNHFDFGFSSVCLMLDTSGMDMPSENTGYNWYNDELLMTDRTETGRVTYFMWNQFYSHIKKCNDILQIAPSNTESVLLKKISWTSTCQSCMGLFEFDTNLSVYIQGP</sequence>
<gene>
    <name evidence="1" type="ORF">JCM6294_2232</name>
</gene>
<dbReference type="EMBL" id="BAIR01000019">
    <property type="protein sequence ID" value="GAE19206.1"/>
    <property type="molecule type" value="Genomic_DNA"/>
</dbReference>